<evidence type="ECO:0000259" key="7">
    <source>
        <dbReference type="Pfam" id="PF02518"/>
    </source>
</evidence>
<dbReference type="Pfam" id="PF07730">
    <property type="entry name" value="HisKA_3"/>
    <property type="match status" value="1"/>
</dbReference>
<evidence type="ECO:0000259" key="8">
    <source>
        <dbReference type="Pfam" id="PF07730"/>
    </source>
</evidence>
<feature type="transmembrane region" description="Helical" evidence="6">
    <location>
        <begin position="130"/>
        <end position="148"/>
    </location>
</feature>
<dbReference type="GO" id="GO:0000155">
    <property type="term" value="F:phosphorelay sensor kinase activity"/>
    <property type="evidence" value="ECO:0007669"/>
    <property type="project" value="InterPro"/>
</dbReference>
<feature type="transmembrane region" description="Helical" evidence="6">
    <location>
        <begin position="63"/>
        <end position="92"/>
    </location>
</feature>
<dbReference type="EC" id="2.7.13.3" evidence="2"/>
<feature type="domain" description="Signal transduction histidine kinase subgroup 3 dimerisation and phosphoacceptor" evidence="8">
    <location>
        <begin position="176"/>
        <end position="239"/>
    </location>
</feature>
<sequence>MNTLSDMKKKPFEHMWFAWFFYLIFPIMSLISKPPALMWTGFALLAVFAAFILLGFKNEKHRWLYTVGLFPIIAFLTITCNPFLICMFFYSVPLISLLPSKQQFRGVLSGLFLSVILVICLDFKQYFDEGAWYMFPSLAIMFYIPFAMRARRKSNELKEKLILANDEIARLATIEERQRISRDLHDTLGHTLSLITLKSELAEKLMLKSPERAMQEVKDIQTTSRAALQQVRELISGMNAISLREEIAQSSEILKSAGIAFETHGHVHEFQAPPMVHNIFGMCLREAVTNVVKHSRASLCTVSLQEEPGDWTLIIADNGEPCKDATPHIPSSGRGLLGMKERLELIDGTLTFHTGRGAGTRLIIRVPRIIRHPQV</sequence>
<keyword evidence="10" id="KW-1185">Reference proteome</keyword>
<dbReference type="Gene3D" id="3.30.565.10">
    <property type="entry name" value="Histidine kinase-like ATPase, C-terminal domain"/>
    <property type="match status" value="1"/>
</dbReference>
<dbReference type="PANTHER" id="PTHR24421">
    <property type="entry name" value="NITRATE/NITRITE SENSOR PROTEIN NARX-RELATED"/>
    <property type="match status" value="1"/>
</dbReference>
<organism evidence="9 10">
    <name type="scientific">Paenibacillus whitsoniae</name>
    <dbReference type="NCBI Taxonomy" id="2496558"/>
    <lineage>
        <taxon>Bacteria</taxon>
        <taxon>Bacillati</taxon>
        <taxon>Bacillota</taxon>
        <taxon>Bacilli</taxon>
        <taxon>Bacillales</taxon>
        <taxon>Paenibacillaceae</taxon>
        <taxon>Paenibacillus</taxon>
    </lineage>
</organism>
<dbReference type="Proteomes" id="UP000276128">
    <property type="component" value="Unassembled WGS sequence"/>
</dbReference>
<dbReference type="InterPro" id="IPR036890">
    <property type="entry name" value="HATPase_C_sf"/>
</dbReference>
<reference evidence="9 10" key="1">
    <citation type="submission" date="2018-12" db="EMBL/GenBank/DDBJ databases">
        <title>Bacillus ochoae sp. nov., Paenibacillus whitsoniae sp. nov., Paenibacillus spiritus sp. nov. Isolated from the Mars Exploration Rover during spacecraft assembly.</title>
        <authorList>
            <person name="Seuylemezian A."/>
            <person name="Vaishampayan P."/>
        </authorList>
    </citation>
    <scope>NUCLEOTIDE SEQUENCE [LARGE SCALE GENOMIC DNA]</scope>
    <source>
        <strain evidence="9 10">MER 54</strain>
    </source>
</reference>
<feature type="transmembrane region" description="Helical" evidence="6">
    <location>
        <begin position="104"/>
        <end position="123"/>
    </location>
</feature>
<dbReference type="CDD" id="cd16917">
    <property type="entry name" value="HATPase_UhpB-NarQ-NarX-like"/>
    <property type="match status" value="1"/>
</dbReference>
<evidence type="ECO:0000256" key="5">
    <source>
        <dbReference type="ARBA" id="ARBA00023012"/>
    </source>
</evidence>
<evidence type="ECO:0000256" key="2">
    <source>
        <dbReference type="ARBA" id="ARBA00012438"/>
    </source>
</evidence>
<dbReference type="InterPro" id="IPR003594">
    <property type="entry name" value="HATPase_dom"/>
</dbReference>
<dbReference type="Gene3D" id="1.20.5.1930">
    <property type="match status" value="1"/>
</dbReference>
<proteinExistence type="predicted"/>
<evidence type="ECO:0000313" key="10">
    <source>
        <dbReference type="Proteomes" id="UP000276128"/>
    </source>
</evidence>
<dbReference type="InterPro" id="IPR011712">
    <property type="entry name" value="Sig_transdc_His_kin_sub3_dim/P"/>
</dbReference>
<dbReference type="GO" id="GO:0046983">
    <property type="term" value="F:protein dimerization activity"/>
    <property type="evidence" value="ECO:0007669"/>
    <property type="project" value="InterPro"/>
</dbReference>
<evidence type="ECO:0000256" key="6">
    <source>
        <dbReference type="SAM" id="Phobius"/>
    </source>
</evidence>
<dbReference type="EMBL" id="RXHU01000022">
    <property type="protein sequence ID" value="RTE10099.1"/>
    <property type="molecule type" value="Genomic_DNA"/>
</dbReference>
<dbReference type="RefSeq" id="WP_126140682.1">
    <property type="nucleotide sequence ID" value="NZ_RXHU01000022.1"/>
</dbReference>
<dbReference type="OrthoDB" id="9797605at2"/>
<evidence type="ECO:0000313" key="9">
    <source>
        <dbReference type="EMBL" id="RTE10099.1"/>
    </source>
</evidence>
<name>A0A3S0ACZ5_9BACL</name>
<keyword evidence="6" id="KW-0472">Membrane</keyword>
<comment type="catalytic activity">
    <reaction evidence="1">
        <text>ATP + protein L-histidine = ADP + protein N-phospho-L-histidine.</text>
        <dbReference type="EC" id="2.7.13.3"/>
    </reaction>
</comment>
<keyword evidence="6" id="KW-0812">Transmembrane</keyword>
<dbReference type="Pfam" id="PF02518">
    <property type="entry name" value="HATPase_c"/>
    <property type="match status" value="1"/>
</dbReference>
<comment type="caution">
    <text evidence="9">The sequence shown here is derived from an EMBL/GenBank/DDBJ whole genome shotgun (WGS) entry which is preliminary data.</text>
</comment>
<dbReference type="PANTHER" id="PTHR24421:SF63">
    <property type="entry name" value="SENSOR HISTIDINE KINASE DESK"/>
    <property type="match status" value="1"/>
</dbReference>
<dbReference type="GO" id="GO:0016020">
    <property type="term" value="C:membrane"/>
    <property type="evidence" value="ECO:0007669"/>
    <property type="project" value="InterPro"/>
</dbReference>
<feature type="transmembrane region" description="Helical" evidence="6">
    <location>
        <begin position="12"/>
        <end position="31"/>
    </location>
</feature>
<feature type="transmembrane region" description="Helical" evidence="6">
    <location>
        <begin position="37"/>
        <end position="56"/>
    </location>
</feature>
<keyword evidence="4 9" id="KW-0418">Kinase</keyword>
<keyword evidence="5" id="KW-0902">Two-component regulatory system</keyword>
<accession>A0A3S0ACZ5</accession>
<dbReference type="AlphaFoldDB" id="A0A3S0ACZ5"/>
<dbReference type="SUPFAM" id="SSF55874">
    <property type="entry name" value="ATPase domain of HSP90 chaperone/DNA topoisomerase II/histidine kinase"/>
    <property type="match status" value="1"/>
</dbReference>
<keyword evidence="6" id="KW-1133">Transmembrane helix</keyword>
<evidence type="ECO:0000256" key="4">
    <source>
        <dbReference type="ARBA" id="ARBA00022777"/>
    </source>
</evidence>
<evidence type="ECO:0000256" key="1">
    <source>
        <dbReference type="ARBA" id="ARBA00000085"/>
    </source>
</evidence>
<evidence type="ECO:0000256" key="3">
    <source>
        <dbReference type="ARBA" id="ARBA00022679"/>
    </source>
</evidence>
<gene>
    <name evidence="9" type="ORF">EJQ19_08000</name>
</gene>
<keyword evidence="3" id="KW-0808">Transferase</keyword>
<protein>
    <recommendedName>
        <fullName evidence="2">histidine kinase</fullName>
        <ecNumber evidence="2">2.7.13.3</ecNumber>
    </recommendedName>
</protein>
<dbReference type="InterPro" id="IPR050482">
    <property type="entry name" value="Sensor_HK_TwoCompSys"/>
</dbReference>
<feature type="domain" description="Histidine kinase/HSP90-like ATPase" evidence="7">
    <location>
        <begin position="283"/>
        <end position="368"/>
    </location>
</feature>